<sequence>MRVLVDGHAFVWALLQDPRVSKKARSILFSEEHELFFSLATLWELSLKIRLGKLRNLTSSIAYLNDDLAEYRITVLPVTYQDILTVEHLEYHHRDPFDRVLIAQAINNNLTLLTNDANIKLYSNVTTLW</sequence>
<proteinExistence type="predicted"/>
<evidence type="ECO:0000259" key="1">
    <source>
        <dbReference type="Pfam" id="PF01850"/>
    </source>
</evidence>
<dbReference type="PANTHER" id="PTHR36173">
    <property type="entry name" value="RIBONUCLEASE VAPC16-RELATED"/>
    <property type="match status" value="1"/>
</dbReference>
<dbReference type="AlphaFoldDB" id="A0A7W8EBF7"/>
<dbReference type="CDD" id="cd09872">
    <property type="entry name" value="PIN_Sll0205-like"/>
    <property type="match status" value="1"/>
</dbReference>
<comment type="caution">
    <text evidence="2">The sequence shown here is derived from an EMBL/GenBank/DDBJ whole genome shotgun (WGS) entry which is preliminary data.</text>
</comment>
<dbReference type="EMBL" id="JACHIO010000032">
    <property type="protein sequence ID" value="MBB5066678.1"/>
    <property type="molecule type" value="Genomic_DNA"/>
</dbReference>
<dbReference type="InterPro" id="IPR029060">
    <property type="entry name" value="PIN-like_dom_sf"/>
</dbReference>
<organism evidence="2 3">
    <name type="scientific">Granulicella mallensis</name>
    <dbReference type="NCBI Taxonomy" id="940614"/>
    <lineage>
        <taxon>Bacteria</taxon>
        <taxon>Pseudomonadati</taxon>
        <taxon>Acidobacteriota</taxon>
        <taxon>Terriglobia</taxon>
        <taxon>Terriglobales</taxon>
        <taxon>Acidobacteriaceae</taxon>
        <taxon>Granulicella</taxon>
    </lineage>
</organism>
<protein>
    <submittedName>
        <fullName evidence="2">PIN domain nuclease of toxin-antitoxin system</fullName>
    </submittedName>
</protein>
<evidence type="ECO:0000313" key="2">
    <source>
        <dbReference type="EMBL" id="MBB5066678.1"/>
    </source>
</evidence>
<evidence type="ECO:0000313" key="3">
    <source>
        <dbReference type="Proteomes" id="UP000584867"/>
    </source>
</evidence>
<dbReference type="Pfam" id="PF01850">
    <property type="entry name" value="PIN"/>
    <property type="match status" value="1"/>
</dbReference>
<dbReference type="RefSeq" id="WP_184260656.1">
    <property type="nucleotide sequence ID" value="NZ_JACHIO010000032.1"/>
</dbReference>
<dbReference type="InterPro" id="IPR002716">
    <property type="entry name" value="PIN_dom"/>
</dbReference>
<reference evidence="2 3" key="1">
    <citation type="submission" date="2020-08" db="EMBL/GenBank/DDBJ databases">
        <title>Genomic Encyclopedia of Type Strains, Phase IV (KMG-V): Genome sequencing to study the core and pangenomes of soil and plant-associated prokaryotes.</title>
        <authorList>
            <person name="Whitman W."/>
        </authorList>
    </citation>
    <scope>NUCLEOTIDE SEQUENCE [LARGE SCALE GENOMIC DNA]</scope>
    <source>
        <strain evidence="2 3">X5P3</strain>
    </source>
</reference>
<dbReference type="PANTHER" id="PTHR36173:SF2">
    <property type="entry name" value="RIBONUCLEASE VAPC16"/>
    <property type="match status" value="1"/>
</dbReference>
<accession>A0A7W8EBF7</accession>
<dbReference type="Proteomes" id="UP000584867">
    <property type="component" value="Unassembled WGS sequence"/>
</dbReference>
<dbReference type="InterPro" id="IPR052919">
    <property type="entry name" value="TA_system_RNase"/>
</dbReference>
<name>A0A7W8EBF7_9BACT</name>
<dbReference type="SUPFAM" id="SSF88723">
    <property type="entry name" value="PIN domain-like"/>
    <property type="match status" value="1"/>
</dbReference>
<dbReference type="InterPro" id="IPR041705">
    <property type="entry name" value="PIN_Sll0205"/>
</dbReference>
<dbReference type="Gene3D" id="3.40.50.1010">
    <property type="entry name" value="5'-nuclease"/>
    <property type="match status" value="1"/>
</dbReference>
<gene>
    <name evidence="2" type="ORF">HDF15_005061</name>
</gene>
<feature type="domain" description="PIN" evidence="1">
    <location>
        <begin position="3"/>
        <end position="120"/>
    </location>
</feature>